<dbReference type="SMART" id="SM00422">
    <property type="entry name" value="HTH_MERR"/>
    <property type="match status" value="1"/>
</dbReference>
<organism evidence="6 7">
    <name type="scientific">Thermoflavimicrobium daqui</name>
    <dbReference type="NCBI Taxonomy" id="2137476"/>
    <lineage>
        <taxon>Bacteria</taxon>
        <taxon>Bacillati</taxon>
        <taxon>Bacillota</taxon>
        <taxon>Bacilli</taxon>
        <taxon>Bacillales</taxon>
        <taxon>Thermoactinomycetaceae</taxon>
        <taxon>Thermoflavimicrobium</taxon>
    </lineage>
</organism>
<protein>
    <submittedName>
        <fullName evidence="6">MerR family transcriptional regulator</fullName>
    </submittedName>
</protein>
<dbReference type="Pfam" id="PF13411">
    <property type="entry name" value="MerR_1"/>
    <property type="match status" value="1"/>
</dbReference>
<evidence type="ECO:0000313" key="7">
    <source>
        <dbReference type="Proteomes" id="UP000251213"/>
    </source>
</evidence>
<keyword evidence="2" id="KW-0805">Transcription regulation</keyword>
<dbReference type="RefSeq" id="WP_113659784.1">
    <property type="nucleotide sequence ID" value="NZ_KZ845671.1"/>
</dbReference>
<dbReference type="Proteomes" id="UP000251213">
    <property type="component" value="Unassembled WGS sequence"/>
</dbReference>
<evidence type="ECO:0000256" key="1">
    <source>
        <dbReference type="ARBA" id="ARBA00022491"/>
    </source>
</evidence>
<dbReference type="EMBL" id="QJKK01000009">
    <property type="protein sequence ID" value="RAL22541.1"/>
    <property type="molecule type" value="Genomic_DNA"/>
</dbReference>
<dbReference type="SUPFAM" id="SSF46955">
    <property type="entry name" value="Putative DNA-binding domain"/>
    <property type="match status" value="1"/>
</dbReference>
<accession>A0A364K2H9</accession>
<gene>
    <name evidence="6" type="ORF">DL897_14105</name>
</gene>
<keyword evidence="4" id="KW-0804">Transcription</keyword>
<evidence type="ECO:0000256" key="2">
    <source>
        <dbReference type="ARBA" id="ARBA00023015"/>
    </source>
</evidence>
<keyword evidence="3" id="KW-0238">DNA-binding</keyword>
<evidence type="ECO:0000256" key="4">
    <source>
        <dbReference type="ARBA" id="ARBA00023163"/>
    </source>
</evidence>
<evidence type="ECO:0000256" key="3">
    <source>
        <dbReference type="ARBA" id="ARBA00023125"/>
    </source>
</evidence>
<evidence type="ECO:0000259" key="5">
    <source>
        <dbReference type="PROSITE" id="PS50937"/>
    </source>
</evidence>
<reference evidence="6 7" key="1">
    <citation type="submission" date="2018-06" db="EMBL/GenBank/DDBJ databases">
        <title>Thermoflavimicrobium daqus sp. nov., a thermophilic microbe isolated from Moutai-flavour Daqu.</title>
        <authorList>
            <person name="Wang X."/>
            <person name="Zhou H."/>
        </authorList>
    </citation>
    <scope>NUCLEOTIDE SEQUENCE [LARGE SCALE GENOMIC DNA]</scope>
    <source>
        <strain evidence="6 7">FBKL4.011</strain>
    </source>
</reference>
<feature type="domain" description="HTH merR-type" evidence="5">
    <location>
        <begin position="11"/>
        <end position="79"/>
    </location>
</feature>
<dbReference type="InterPro" id="IPR000551">
    <property type="entry name" value="MerR-type_HTH_dom"/>
</dbReference>
<dbReference type="AlphaFoldDB" id="A0A364K2H9"/>
<keyword evidence="1" id="KW-0678">Repressor</keyword>
<keyword evidence="7" id="KW-1185">Reference proteome</keyword>
<sequence>MRDHIRRNMPLLPMRIVTTLTELTPRQIRYYEQQQLIHPARTSGNQRLFSFNDVERLLEIKALIEKGVNTAGVKEVLVKSQQVLIAKQEVEKVKKELSEKELRKMLKQQLTHPLRPGQTLLNQGEMTRFFRH</sequence>
<dbReference type="PANTHER" id="PTHR30204:SF65">
    <property type="entry name" value="HTH-TYPE TRANSCRIPTIONAL REGULATOR TNRA"/>
    <property type="match status" value="1"/>
</dbReference>
<comment type="caution">
    <text evidence="6">The sequence shown here is derived from an EMBL/GenBank/DDBJ whole genome shotgun (WGS) entry which is preliminary data.</text>
</comment>
<dbReference type="GO" id="GO:0003700">
    <property type="term" value="F:DNA-binding transcription factor activity"/>
    <property type="evidence" value="ECO:0007669"/>
    <property type="project" value="InterPro"/>
</dbReference>
<proteinExistence type="predicted"/>
<dbReference type="PROSITE" id="PS50937">
    <property type="entry name" value="HTH_MERR_2"/>
    <property type="match status" value="1"/>
</dbReference>
<dbReference type="GO" id="GO:0003677">
    <property type="term" value="F:DNA binding"/>
    <property type="evidence" value="ECO:0007669"/>
    <property type="project" value="UniProtKB-KW"/>
</dbReference>
<reference evidence="6 7" key="2">
    <citation type="submission" date="2018-06" db="EMBL/GenBank/DDBJ databases">
        <authorList>
            <person name="Zhirakovskaya E."/>
        </authorList>
    </citation>
    <scope>NUCLEOTIDE SEQUENCE [LARGE SCALE GENOMIC DNA]</scope>
    <source>
        <strain evidence="6 7">FBKL4.011</strain>
    </source>
</reference>
<dbReference type="InterPro" id="IPR009061">
    <property type="entry name" value="DNA-bd_dom_put_sf"/>
</dbReference>
<name>A0A364K2H9_9BACL</name>
<dbReference type="Gene3D" id="1.10.1660.10">
    <property type="match status" value="1"/>
</dbReference>
<evidence type="ECO:0000313" key="6">
    <source>
        <dbReference type="EMBL" id="RAL22541.1"/>
    </source>
</evidence>
<dbReference type="PANTHER" id="PTHR30204">
    <property type="entry name" value="REDOX-CYCLING DRUG-SENSING TRANSCRIPTIONAL ACTIVATOR SOXR"/>
    <property type="match status" value="1"/>
</dbReference>
<dbReference type="InterPro" id="IPR047057">
    <property type="entry name" value="MerR_fam"/>
</dbReference>
<dbReference type="OrthoDB" id="9806513at2"/>